<evidence type="ECO:0000256" key="7">
    <source>
        <dbReference type="ARBA" id="ARBA00023212"/>
    </source>
</evidence>
<comment type="similarity">
    <text evidence="8">Belongs to the TRAFAC class myosin-kinesin ATPase superfamily. Kinesin family.</text>
</comment>
<evidence type="ECO:0000259" key="11">
    <source>
        <dbReference type="PROSITE" id="PS50067"/>
    </source>
</evidence>
<dbReference type="InterPro" id="IPR027640">
    <property type="entry name" value="Kinesin-like_fam"/>
</dbReference>
<keyword evidence="5 9" id="KW-0175">Coiled coil</keyword>
<feature type="compositionally biased region" description="Low complexity" evidence="10">
    <location>
        <begin position="934"/>
        <end position="945"/>
    </location>
</feature>
<feature type="compositionally biased region" description="Polar residues" evidence="10">
    <location>
        <begin position="954"/>
        <end position="996"/>
    </location>
</feature>
<feature type="domain" description="Kinesin motor" evidence="11">
    <location>
        <begin position="1"/>
        <end position="97"/>
    </location>
</feature>
<feature type="region of interest" description="Disordered" evidence="10">
    <location>
        <begin position="931"/>
        <end position="996"/>
    </location>
</feature>
<dbReference type="OrthoDB" id="3176171at2759"/>
<dbReference type="GO" id="GO:0003777">
    <property type="term" value="F:microtubule motor activity"/>
    <property type="evidence" value="ECO:0007669"/>
    <property type="project" value="InterPro"/>
</dbReference>
<dbReference type="STRING" id="6689.A0A423T7S2"/>
<feature type="compositionally biased region" description="Polar residues" evidence="10">
    <location>
        <begin position="1019"/>
        <end position="1031"/>
    </location>
</feature>
<reference evidence="12 13" key="2">
    <citation type="submission" date="2019-01" db="EMBL/GenBank/DDBJ databases">
        <title>The decoding of complex shrimp genome reveals the adaptation for benthos swimmer, frequently molting mechanism and breeding impact on genome.</title>
        <authorList>
            <person name="Sun Y."/>
            <person name="Gao Y."/>
            <person name="Yu Y."/>
        </authorList>
    </citation>
    <scope>NUCLEOTIDE SEQUENCE [LARGE SCALE GENOMIC DNA]</scope>
    <source>
        <tissue evidence="12">Muscle</tissue>
    </source>
</reference>
<evidence type="ECO:0000313" key="12">
    <source>
        <dbReference type="EMBL" id="ROT72497.1"/>
    </source>
</evidence>
<feature type="region of interest" description="Disordered" evidence="10">
    <location>
        <begin position="517"/>
        <end position="539"/>
    </location>
</feature>
<accession>A0A423T7S2</accession>
<reference evidence="12 13" key="1">
    <citation type="submission" date="2018-04" db="EMBL/GenBank/DDBJ databases">
        <authorList>
            <person name="Zhang X."/>
            <person name="Yuan J."/>
            <person name="Li F."/>
            <person name="Xiang J."/>
        </authorList>
    </citation>
    <scope>NUCLEOTIDE SEQUENCE [LARGE SCALE GENOMIC DNA]</scope>
    <source>
        <tissue evidence="12">Muscle</tissue>
    </source>
</reference>
<gene>
    <name evidence="12" type="ORF">C7M84_009114</name>
</gene>
<dbReference type="SMART" id="SM00129">
    <property type="entry name" value="KISc"/>
    <property type="match status" value="1"/>
</dbReference>
<feature type="region of interest" description="Disordered" evidence="10">
    <location>
        <begin position="1019"/>
        <end position="1055"/>
    </location>
</feature>
<keyword evidence="7" id="KW-0206">Cytoskeleton</keyword>
<dbReference type="GO" id="GO:0007018">
    <property type="term" value="P:microtubule-based movement"/>
    <property type="evidence" value="ECO:0007669"/>
    <property type="project" value="InterPro"/>
</dbReference>
<evidence type="ECO:0000256" key="4">
    <source>
        <dbReference type="ARBA" id="ARBA00022840"/>
    </source>
</evidence>
<dbReference type="InterPro" id="IPR027417">
    <property type="entry name" value="P-loop_NTPase"/>
</dbReference>
<sequence>MIDLAGSERGSATGFRGARFREGANINKSLLALGNCINALADGQKHIPYRDSKLTRLLKDSIGGNCRSVMIAAISPASTTFEDTFNTLRYANRAKTIKTTLKKNIMNVDQHVSQYVQIVDDLRKEICSLKEKVQKYEEKEKEWISLKEISESKDQDSSMLLEQQKEYECRIASMENEIMELKAKSGVVTEVSEEEAEIQRKLVEASSERKALRREMLQLESSQREVELKIHTCTMRLNRMKIIAFASQRLDKSISKCERTVRNLGIRLSQTKRLQQTVEAKLDANLEKLHAAQRALNQWGPGSSQPSHASQTLIDKNETGLAYRDLHQLADYLRGMVKESFNEQRASEQLICQLLNTTKQFYVQLRASNQCTPEMEKYFESIVEKMDESKIIWADQHQENKEEASSLPEEPVLDVNRLTILPITSSVFISPATMVDQKMFRRSIMKSSKSTSALPSATLNMGEPSGLNLSSVGESFIHDSPITPRIMNIQNTIPDSPVLSGFSLPSEDGKVKSEEQRAENCNPVPHSPFFQQTPEKSESVEPKSLTKDFGFVSMTEGCGINTFNVTRNSGVNLDKTELLEDIQPIDCSINATFAITPAKSLNTTVDIPTCLPSLNTTMDMPGRLPTLNTTIDMSANAAGLNTTVDLPTKSVTVEKSTLGTLSTAINISTLQSVLNTTLEVSKPSLVTTSVGSGSNPSLIRTTSKPNLHSTMTSQPSLLNTTVDISSKPSFLNTTIDMTSKPSLPNATVGLTSNPALNTTMDIVSKPCGSNAGEASNSCTTSTESSIKPVISLKLEVPTIQSSMYNQNAVDKIKPFGETYAKLPNMNIPNDAISLPEPVTLKTTSRKLFTSNLDSTFCVEDDQGKPKDTIGASLGCSFETLKSPVLSSNQLRRMTFEVQQHSPLIKPVEVQPASEILMPPPTKTVKGILKKTPQKTPTRGTTPGKGTIIGRGFGKTTTPGKNITPGKSQISGMKKSLSTSALGPYQSNSLRTSGQSVANNKQKLAGLGAALRRTSSFLKARGQMSNQENVPPTQRGPYRDTLSSSAKSLSHFQYKP</sequence>
<name>A0A423T7S2_PENVA</name>
<dbReference type="GO" id="GO:0005524">
    <property type="term" value="F:ATP binding"/>
    <property type="evidence" value="ECO:0007669"/>
    <property type="project" value="UniProtKB-KW"/>
</dbReference>
<dbReference type="Pfam" id="PF00225">
    <property type="entry name" value="Kinesin"/>
    <property type="match status" value="1"/>
</dbReference>
<dbReference type="InterPro" id="IPR001752">
    <property type="entry name" value="Kinesin_motor_dom"/>
</dbReference>
<evidence type="ECO:0000256" key="9">
    <source>
        <dbReference type="SAM" id="Coils"/>
    </source>
</evidence>
<evidence type="ECO:0000256" key="3">
    <source>
        <dbReference type="ARBA" id="ARBA00022741"/>
    </source>
</evidence>
<dbReference type="PANTHER" id="PTHR47968:SF13">
    <property type="entry name" value="KINESIN-LIKE PROTEIN KIF19 ISOFORM X1"/>
    <property type="match status" value="1"/>
</dbReference>
<evidence type="ECO:0000256" key="5">
    <source>
        <dbReference type="ARBA" id="ARBA00023054"/>
    </source>
</evidence>
<comment type="subcellular location">
    <subcellularLocation>
        <location evidence="1">Cytoplasm</location>
        <location evidence="1">Cytoskeleton</location>
    </subcellularLocation>
</comment>
<dbReference type="GO" id="GO:0008017">
    <property type="term" value="F:microtubule binding"/>
    <property type="evidence" value="ECO:0007669"/>
    <property type="project" value="InterPro"/>
</dbReference>
<protein>
    <submittedName>
        <fullName evidence="12">Putative kinesin-like protein KIF18A</fullName>
    </submittedName>
</protein>
<dbReference type="PANTHER" id="PTHR47968">
    <property type="entry name" value="CENTROMERE PROTEIN E"/>
    <property type="match status" value="1"/>
</dbReference>
<dbReference type="SUPFAM" id="SSF52540">
    <property type="entry name" value="P-loop containing nucleoside triphosphate hydrolases"/>
    <property type="match status" value="1"/>
</dbReference>
<keyword evidence="2" id="KW-0493">Microtubule</keyword>
<feature type="compositionally biased region" description="Polar residues" evidence="10">
    <location>
        <begin position="1040"/>
        <end position="1055"/>
    </location>
</feature>
<evidence type="ECO:0000256" key="2">
    <source>
        <dbReference type="ARBA" id="ARBA00022701"/>
    </source>
</evidence>
<keyword evidence="13" id="KW-1185">Reference proteome</keyword>
<dbReference type="Proteomes" id="UP000283509">
    <property type="component" value="Unassembled WGS sequence"/>
</dbReference>
<keyword evidence="4" id="KW-0067">ATP-binding</keyword>
<keyword evidence="7" id="KW-0963">Cytoplasm</keyword>
<dbReference type="EMBL" id="QCYY01002142">
    <property type="protein sequence ID" value="ROT72497.1"/>
    <property type="molecule type" value="Genomic_DNA"/>
</dbReference>
<comment type="caution">
    <text evidence="12">The sequence shown here is derived from an EMBL/GenBank/DDBJ whole genome shotgun (WGS) entry which is preliminary data.</text>
</comment>
<keyword evidence="6" id="KW-0505">Motor protein</keyword>
<evidence type="ECO:0000256" key="1">
    <source>
        <dbReference type="ARBA" id="ARBA00004245"/>
    </source>
</evidence>
<keyword evidence="3" id="KW-0547">Nucleotide-binding</keyword>
<dbReference type="InterPro" id="IPR036961">
    <property type="entry name" value="Kinesin_motor_dom_sf"/>
</dbReference>
<evidence type="ECO:0000256" key="8">
    <source>
        <dbReference type="PROSITE-ProRule" id="PRU00283"/>
    </source>
</evidence>
<feature type="coiled-coil region" evidence="9">
    <location>
        <begin position="119"/>
        <end position="229"/>
    </location>
</feature>
<dbReference type="PROSITE" id="PS50067">
    <property type="entry name" value="KINESIN_MOTOR_2"/>
    <property type="match status" value="1"/>
</dbReference>
<evidence type="ECO:0000256" key="10">
    <source>
        <dbReference type="SAM" id="MobiDB-lite"/>
    </source>
</evidence>
<evidence type="ECO:0000256" key="6">
    <source>
        <dbReference type="ARBA" id="ARBA00023175"/>
    </source>
</evidence>
<evidence type="ECO:0000313" key="13">
    <source>
        <dbReference type="Proteomes" id="UP000283509"/>
    </source>
</evidence>
<dbReference type="AlphaFoldDB" id="A0A423T7S2"/>
<dbReference type="GO" id="GO:0005874">
    <property type="term" value="C:microtubule"/>
    <property type="evidence" value="ECO:0007669"/>
    <property type="project" value="UniProtKB-KW"/>
</dbReference>
<proteinExistence type="inferred from homology"/>
<organism evidence="12 13">
    <name type="scientific">Penaeus vannamei</name>
    <name type="common">Whiteleg shrimp</name>
    <name type="synonym">Litopenaeus vannamei</name>
    <dbReference type="NCBI Taxonomy" id="6689"/>
    <lineage>
        <taxon>Eukaryota</taxon>
        <taxon>Metazoa</taxon>
        <taxon>Ecdysozoa</taxon>
        <taxon>Arthropoda</taxon>
        <taxon>Crustacea</taxon>
        <taxon>Multicrustacea</taxon>
        <taxon>Malacostraca</taxon>
        <taxon>Eumalacostraca</taxon>
        <taxon>Eucarida</taxon>
        <taxon>Decapoda</taxon>
        <taxon>Dendrobranchiata</taxon>
        <taxon>Penaeoidea</taxon>
        <taxon>Penaeidae</taxon>
        <taxon>Penaeus</taxon>
    </lineage>
</organism>
<feature type="region of interest" description="Disordered" evidence="10">
    <location>
        <begin position="686"/>
        <end position="712"/>
    </location>
</feature>
<dbReference type="Gene3D" id="3.40.850.10">
    <property type="entry name" value="Kinesin motor domain"/>
    <property type="match status" value="1"/>
</dbReference>
<comment type="caution">
    <text evidence="8">Lacks conserved residue(s) required for the propagation of feature annotation.</text>
</comment>